<keyword evidence="3" id="KW-1185">Reference proteome</keyword>
<dbReference type="SUPFAM" id="SSF54292">
    <property type="entry name" value="2Fe-2S ferredoxin-like"/>
    <property type="match status" value="1"/>
</dbReference>
<evidence type="ECO:0000259" key="1">
    <source>
        <dbReference type="Pfam" id="PF00111"/>
    </source>
</evidence>
<dbReference type="Proteomes" id="UP001242010">
    <property type="component" value="Chromosome"/>
</dbReference>
<evidence type="ECO:0000313" key="2">
    <source>
        <dbReference type="EMBL" id="BDU69484.1"/>
    </source>
</evidence>
<name>A0ABM8DRE7_9BACT</name>
<dbReference type="RefSeq" id="WP_286353208.1">
    <property type="nucleotide sequence ID" value="NZ_AP027079.1"/>
</dbReference>
<proteinExistence type="predicted"/>
<dbReference type="InterPro" id="IPR012675">
    <property type="entry name" value="Beta-grasp_dom_sf"/>
</dbReference>
<dbReference type="PROSITE" id="PS51257">
    <property type="entry name" value="PROKAR_LIPOPROTEIN"/>
    <property type="match status" value="1"/>
</dbReference>
<protein>
    <recommendedName>
        <fullName evidence="1">2Fe-2S ferredoxin-type domain-containing protein</fullName>
    </recommendedName>
</protein>
<gene>
    <name evidence="2" type="ORF">GETHOR_15850</name>
</gene>
<reference evidence="3" key="1">
    <citation type="journal article" date="2023" name="Int. J. Syst. Evol. Microbiol.">
        <title>Mesoterricola silvestris gen. nov., sp. nov., Mesoterricola sediminis sp. nov., Geothrix oryzae sp. nov., Geothrix edaphica sp. nov., Geothrix rubra sp. nov., and Geothrix limicola sp. nov., six novel members of Acidobacteriota isolated from soils.</title>
        <authorList>
            <person name="Itoh H."/>
            <person name="Sugisawa Y."/>
            <person name="Mise K."/>
            <person name="Xu Z."/>
            <person name="Kuniyasu M."/>
            <person name="Ushijima N."/>
            <person name="Kawano K."/>
            <person name="Kobayashi E."/>
            <person name="Shiratori Y."/>
            <person name="Masuda Y."/>
            <person name="Senoo K."/>
        </authorList>
    </citation>
    <scope>NUCLEOTIDE SEQUENCE [LARGE SCALE GENOMIC DNA]</scope>
    <source>
        <strain evidence="3">Red222</strain>
    </source>
</reference>
<dbReference type="InterPro" id="IPR001041">
    <property type="entry name" value="2Fe-2S_ferredoxin-type"/>
</dbReference>
<dbReference type="Gene3D" id="3.10.20.30">
    <property type="match status" value="1"/>
</dbReference>
<sequence>MPLVARTRRADRIVGGRGTLMDRCLAAGLPVASACSGRGACARCLVTVLQGGEQLSPIRTHEARVLSRNHAAPDQRLSCQCRALNAAGAVLITTGYW</sequence>
<organism evidence="2 3">
    <name type="scientific">Geothrix oryzae</name>
    <dbReference type="NCBI Taxonomy" id="2927975"/>
    <lineage>
        <taxon>Bacteria</taxon>
        <taxon>Pseudomonadati</taxon>
        <taxon>Acidobacteriota</taxon>
        <taxon>Holophagae</taxon>
        <taxon>Holophagales</taxon>
        <taxon>Holophagaceae</taxon>
        <taxon>Geothrix</taxon>
    </lineage>
</organism>
<accession>A0ABM8DRE7</accession>
<dbReference type="InterPro" id="IPR036010">
    <property type="entry name" value="2Fe-2S_ferredoxin-like_sf"/>
</dbReference>
<evidence type="ECO:0000313" key="3">
    <source>
        <dbReference type="Proteomes" id="UP001242010"/>
    </source>
</evidence>
<dbReference type="CDD" id="cd00207">
    <property type="entry name" value="fer2"/>
    <property type="match status" value="1"/>
</dbReference>
<feature type="domain" description="2Fe-2S ferredoxin-type" evidence="1">
    <location>
        <begin position="17"/>
        <end position="83"/>
    </location>
</feature>
<dbReference type="Pfam" id="PF00111">
    <property type="entry name" value="Fer2"/>
    <property type="match status" value="1"/>
</dbReference>
<dbReference type="EMBL" id="AP027079">
    <property type="protein sequence ID" value="BDU69484.1"/>
    <property type="molecule type" value="Genomic_DNA"/>
</dbReference>